<keyword evidence="7" id="KW-0472">Membrane</keyword>
<dbReference type="PANTHER" id="PTHR33968:SF1">
    <property type="entry name" value="PROTEIN PET100 HOMOLOG, MITOCHONDRIAL"/>
    <property type="match status" value="1"/>
</dbReference>
<evidence type="ECO:0000256" key="8">
    <source>
        <dbReference type="ARBA" id="ARBA00038077"/>
    </source>
</evidence>
<dbReference type="InterPro" id="IPR018625">
    <property type="entry name" value="Pet100"/>
</dbReference>
<evidence type="ECO:0000256" key="6">
    <source>
        <dbReference type="ARBA" id="ARBA00023128"/>
    </source>
</evidence>
<dbReference type="EMBL" id="JAGFBS010000012">
    <property type="protein sequence ID" value="KAG6376066.1"/>
    <property type="molecule type" value="Genomic_DNA"/>
</dbReference>
<comment type="similarity">
    <text evidence="8">Belongs to the PET100 family.</text>
</comment>
<accession>A0A8I3A8Q8</accession>
<dbReference type="Proteomes" id="UP000683000">
    <property type="component" value="Unassembled WGS sequence"/>
</dbReference>
<keyword evidence="5" id="KW-1133">Transmembrane helix</keyword>
<gene>
    <name evidence="10" type="ORF">JVT61DRAFT_2036</name>
</gene>
<comment type="subcellular location">
    <subcellularLocation>
        <location evidence="1">Membrane</location>
        <topology evidence="1">Single-pass membrane protein</topology>
    </subcellularLocation>
    <subcellularLocation>
        <location evidence="2">Mitochondrion membrane</location>
    </subcellularLocation>
</comment>
<sequence length="214" mass="25318">MRSISWVKLIARPASVSWIVARDRSLRAHTLNHVRRRVAHERENVNLIQSQKLYGLIVEIFTSCTRSLNITRHVMLLRTIECLYFSYLPGHTTQEMGSPNLEVFKFGLYLFVPVFALLHFGDPQWYHDNVLPVSLQYLHLPPTINISFFLRQYKERLFPRVDETNRHLLTDQEAIRSELARIKAGKLARRLQREKETQEQVPPAQPSQGWFKWW</sequence>
<keyword evidence="4" id="KW-0809">Transit peptide</keyword>
<dbReference type="GO" id="GO:0005743">
    <property type="term" value="C:mitochondrial inner membrane"/>
    <property type="evidence" value="ECO:0007669"/>
    <property type="project" value="TreeGrafter"/>
</dbReference>
<comment type="caution">
    <text evidence="10">The sequence shown here is derived from an EMBL/GenBank/DDBJ whole genome shotgun (WGS) entry which is preliminary data.</text>
</comment>
<reference evidence="10" key="1">
    <citation type="submission" date="2021-03" db="EMBL/GenBank/DDBJ databases">
        <title>Evolutionary innovations through gain and loss of genes in the ectomycorrhizal Boletales.</title>
        <authorList>
            <person name="Wu G."/>
            <person name="Miyauchi S."/>
            <person name="Morin E."/>
            <person name="Yang Z.-L."/>
            <person name="Xu J."/>
            <person name="Martin F.M."/>
        </authorList>
    </citation>
    <scope>NUCLEOTIDE SEQUENCE</scope>
    <source>
        <strain evidence="10">BR01</strain>
    </source>
</reference>
<keyword evidence="3" id="KW-0812">Transmembrane</keyword>
<organism evidence="10 11">
    <name type="scientific">Boletus reticuloceps</name>
    <dbReference type="NCBI Taxonomy" id="495285"/>
    <lineage>
        <taxon>Eukaryota</taxon>
        <taxon>Fungi</taxon>
        <taxon>Dikarya</taxon>
        <taxon>Basidiomycota</taxon>
        <taxon>Agaricomycotina</taxon>
        <taxon>Agaricomycetes</taxon>
        <taxon>Agaricomycetidae</taxon>
        <taxon>Boletales</taxon>
        <taxon>Boletineae</taxon>
        <taxon>Boletaceae</taxon>
        <taxon>Boletoideae</taxon>
        <taxon>Boletus</taxon>
    </lineage>
</organism>
<protein>
    <submittedName>
        <fullName evidence="10">Uncharacterized protein</fullName>
    </submittedName>
</protein>
<dbReference type="PANTHER" id="PTHR33968">
    <property type="entry name" value="PROTEIN PET100 HOMOLOG, MITOCHONDRIAL"/>
    <property type="match status" value="1"/>
</dbReference>
<name>A0A8I3A8Q8_9AGAM</name>
<evidence type="ECO:0000313" key="11">
    <source>
        <dbReference type="Proteomes" id="UP000683000"/>
    </source>
</evidence>
<evidence type="ECO:0000256" key="7">
    <source>
        <dbReference type="ARBA" id="ARBA00023136"/>
    </source>
</evidence>
<dbReference type="GO" id="GO:0033617">
    <property type="term" value="P:mitochondrial respiratory chain complex IV assembly"/>
    <property type="evidence" value="ECO:0007669"/>
    <property type="project" value="InterPro"/>
</dbReference>
<evidence type="ECO:0000313" key="10">
    <source>
        <dbReference type="EMBL" id="KAG6376066.1"/>
    </source>
</evidence>
<evidence type="ECO:0000256" key="3">
    <source>
        <dbReference type="ARBA" id="ARBA00022692"/>
    </source>
</evidence>
<proteinExistence type="inferred from homology"/>
<dbReference type="AlphaFoldDB" id="A0A8I3A8Q8"/>
<feature type="region of interest" description="Disordered" evidence="9">
    <location>
        <begin position="193"/>
        <end position="214"/>
    </location>
</feature>
<evidence type="ECO:0000256" key="9">
    <source>
        <dbReference type="SAM" id="MobiDB-lite"/>
    </source>
</evidence>
<evidence type="ECO:0000256" key="2">
    <source>
        <dbReference type="ARBA" id="ARBA00004325"/>
    </source>
</evidence>
<evidence type="ECO:0000256" key="1">
    <source>
        <dbReference type="ARBA" id="ARBA00004167"/>
    </source>
</evidence>
<keyword evidence="11" id="KW-1185">Reference proteome</keyword>
<dbReference type="GO" id="GO:0051082">
    <property type="term" value="F:unfolded protein binding"/>
    <property type="evidence" value="ECO:0007669"/>
    <property type="project" value="TreeGrafter"/>
</dbReference>
<evidence type="ECO:0000256" key="5">
    <source>
        <dbReference type="ARBA" id="ARBA00022989"/>
    </source>
</evidence>
<dbReference type="OrthoDB" id="18175at2759"/>
<dbReference type="Pfam" id="PF09803">
    <property type="entry name" value="Pet100"/>
    <property type="match status" value="1"/>
</dbReference>
<evidence type="ECO:0000256" key="4">
    <source>
        <dbReference type="ARBA" id="ARBA00022946"/>
    </source>
</evidence>
<keyword evidence="6" id="KW-0496">Mitochondrion</keyword>